<dbReference type="OrthoDB" id="7873007at2759"/>
<proteinExistence type="predicted"/>
<dbReference type="EMBL" id="CM000160">
    <property type="protein sequence ID" value="EDW95706.2"/>
    <property type="molecule type" value="Genomic_DNA"/>
</dbReference>
<feature type="compositionally biased region" description="Basic and acidic residues" evidence="1">
    <location>
        <begin position="25"/>
        <end position="36"/>
    </location>
</feature>
<dbReference type="eggNOG" id="ENOG502TFAV">
    <property type="taxonomic scope" value="Eukaryota"/>
</dbReference>
<protein>
    <submittedName>
        <fullName evidence="2">Uncharacterized protein, isoform E</fullName>
    </submittedName>
</protein>
<evidence type="ECO:0000313" key="2">
    <source>
        <dbReference type="EMBL" id="EDW95706.2"/>
    </source>
</evidence>
<evidence type="ECO:0000313" key="3">
    <source>
        <dbReference type="Proteomes" id="UP000002282"/>
    </source>
</evidence>
<reference evidence="2 3" key="1">
    <citation type="journal article" date="2007" name="Nature">
        <title>Evolution of genes and genomes on the Drosophila phylogeny.</title>
        <authorList>
            <consortium name="Drosophila 12 Genomes Consortium"/>
            <person name="Clark A.G."/>
            <person name="Eisen M.B."/>
            <person name="Smith D.R."/>
            <person name="Bergman C.M."/>
            <person name="Oliver B."/>
            <person name="Markow T.A."/>
            <person name="Kaufman T.C."/>
            <person name="Kellis M."/>
            <person name="Gelbart W."/>
            <person name="Iyer V.N."/>
            <person name="Pollard D.A."/>
            <person name="Sackton T.B."/>
            <person name="Larracuente A.M."/>
            <person name="Singh N.D."/>
            <person name="Abad J.P."/>
            <person name="Abt D.N."/>
            <person name="Adryan B."/>
            <person name="Aguade M."/>
            <person name="Akashi H."/>
            <person name="Anderson W.W."/>
            <person name="Aquadro C.F."/>
            <person name="Ardell D.H."/>
            <person name="Arguello R."/>
            <person name="Artieri C.G."/>
            <person name="Barbash D.A."/>
            <person name="Barker D."/>
            <person name="Barsanti P."/>
            <person name="Batterham P."/>
            <person name="Batzoglou S."/>
            <person name="Begun D."/>
            <person name="Bhutkar A."/>
            <person name="Blanco E."/>
            <person name="Bosak S.A."/>
            <person name="Bradley R.K."/>
            <person name="Brand A.D."/>
            <person name="Brent M.R."/>
            <person name="Brooks A.N."/>
            <person name="Brown R.H."/>
            <person name="Butlin R.K."/>
            <person name="Caggese C."/>
            <person name="Calvi B.R."/>
            <person name="Bernardo de Carvalho A."/>
            <person name="Caspi A."/>
            <person name="Castrezana S."/>
            <person name="Celniker S.E."/>
            <person name="Chang J.L."/>
            <person name="Chapple C."/>
            <person name="Chatterji S."/>
            <person name="Chinwalla A."/>
            <person name="Civetta A."/>
            <person name="Clifton S.W."/>
            <person name="Comeron J.M."/>
            <person name="Costello J.C."/>
            <person name="Coyne J.A."/>
            <person name="Daub J."/>
            <person name="David R.G."/>
            <person name="Delcher A.L."/>
            <person name="Delehaunty K."/>
            <person name="Do C.B."/>
            <person name="Ebling H."/>
            <person name="Edwards K."/>
            <person name="Eickbush T."/>
            <person name="Evans J.D."/>
            <person name="Filipski A."/>
            <person name="Findeiss S."/>
            <person name="Freyhult E."/>
            <person name="Fulton L."/>
            <person name="Fulton R."/>
            <person name="Garcia A.C."/>
            <person name="Gardiner A."/>
            <person name="Garfield D.A."/>
            <person name="Garvin B.E."/>
            <person name="Gibson G."/>
            <person name="Gilbert D."/>
            <person name="Gnerre S."/>
            <person name="Godfrey J."/>
            <person name="Good R."/>
            <person name="Gotea V."/>
            <person name="Gravely B."/>
            <person name="Greenberg A.J."/>
            <person name="Griffiths-Jones S."/>
            <person name="Gross S."/>
            <person name="Guigo R."/>
            <person name="Gustafson E.A."/>
            <person name="Haerty W."/>
            <person name="Hahn M.W."/>
            <person name="Halligan D.L."/>
            <person name="Halpern A.L."/>
            <person name="Halter G.M."/>
            <person name="Han M.V."/>
            <person name="Heger A."/>
            <person name="Hillier L."/>
            <person name="Hinrichs A.S."/>
            <person name="Holmes I."/>
            <person name="Hoskins R.A."/>
            <person name="Hubisz M.J."/>
            <person name="Hultmark D."/>
            <person name="Huntley M.A."/>
            <person name="Jaffe D.B."/>
            <person name="Jagadeeshan S."/>
            <person name="Jeck W.R."/>
            <person name="Johnson J."/>
            <person name="Jones C.D."/>
            <person name="Jordan W.C."/>
            <person name="Karpen G.H."/>
            <person name="Kataoka E."/>
            <person name="Keightley P.D."/>
            <person name="Kheradpour P."/>
            <person name="Kirkness E.F."/>
            <person name="Koerich L.B."/>
            <person name="Kristiansen K."/>
            <person name="Kudrna D."/>
            <person name="Kulathinal R.J."/>
            <person name="Kumar S."/>
            <person name="Kwok R."/>
            <person name="Lander E."/>
            <person name="Langley C.H."/>
            <person name="Lapoint R."/>
            <person name="Lazzaro B.P."/>
            <person name="Lee S.J."/>
            <person name="Levesque L."/>
            <person name="Li R."/>
            <person name="Lin C.F."/>
            <person name="Lin M.F."/>
            <person name="Lindblad-Toh K."/>
            <person name="Llopart A."/>
            <person name="Long M."/>
            <person name="Low L."/>
            <person name="Lozovsky E."/>
            <person name="Lu J."/>
            <person name="Luo M."/>
            <person name="Machado C.A."/>
            <person name="Makalowski W."/>
            <person name="Marzo M."/>
            <person name="Matsuda M."/>
            <person name="Matzkin L."/>
            <person name="McAllister B."/>
            <person name="McBride C.S."/>
            <person name="McKernan B."/>
            <person name="McKernan K."/>
            <person name="Mendez-Lago M."/>
            <person name="Minx P."/>
            <person name="Mollenhauer M.U."/>
            <person name="Montooth K."/>
            <person name="Mount S.M."/>
            <person name="Mu X."/>
            <person name="Myers E."/>
            <person name="Negre B."/>
            <person name="Newfeld S."/>
            <person name="Nielsen R."/>
            <person name="Noor M.A."/>
            <person name="O'Grady P."/>
            <person name="Pachter L."/>
            <person name="Papaceit M."/>
            <person name="Parisi M.J."/>
            <person name="Parisi M."/>
            <person name="Parts L."/>
            <person name="Pedersen J.S."/>
            <person name="Pesole G."/>
            <person name="Phillippy A.M."/>
            <person name="Ponting C.P."/>
            <person name="Pop M."/>
            <person name="Porcelli D."/>
            <person name="Powell J.R."/>
            <person name="Prohaska S."/>
            <person name="Pruitt K."/>
            <person name="Puig M."/>
            <person name="Quesneville H."/>
            <person name="Ram K.R."/>
            <person name="Rand D."/>
            <person name="Rasmussen M.D."/>
            <person name="Reed L.K."/>
            <person name="Reenan R."/>
            <person name="Reily A."/>
            <person name="Remington K.A."/>
            <person name="Rieger T.T."/>
            <person name="Ritchie M.G."/>
            <person name="Robin C."/>
            <person name="Rogers Y.H."/>
            <person name="Rohde C."/>
            <person name="Rozas J."/>
            <person name="Rubenfield M.J."/>
            <person name="Ruiz A."/>
            <person name="Russo S."/>
            <person name="Salzberg S.L."/>
            <person name="Sanchez-Gracia A."/>
            <person name="Saranga D.J."/>
            <person name="Sato H."/>
            <person name="Schaeffer S.W."/>
            <person name="Schatz M.C."/>
            <person name="Schlenke T."/>
            <person name="Schwartz R."/>
            <person name="Segarra C."/>
            <person name="Singh R.S."/>
            <person name="Sirot L."/>
            <person name="Sirota M."/>
            <person name="Sisneros N.B."/>
            <person name="Smith C.D."/>
            <person name="Smith T.F."/>
            <person name="Spieth J."/>
            <person name="Stage D.E."/>
            <person name="Stark A."/>
            <person name="Stephan W."/>
            <person name="Strausberg R.L."/>
            <person name="Strempel S."/>
            <person name="Sturgill D."/>
            <person name="Sutton G."/>
            <person name="Sutton G.G."/>
            <person name="Tao W."/>
            <person name="Teichmann S."/>
            <person name="Tobari Y.N."/>
            <person name="Tomimura Y."/>
            <person name="Tsolas J.M."/>
            <person name="Valente V.L."/>
            <person name="Venter E."/>
            <person name="Venter J.C."/>
            <person name="Vicario S."/>
            <person name="Vieira F.G."/>
            <person name="Vilella A.J."/>
            <person name="Villasante A."/>
            <person name="Walenz B."/>
            <person name="Wang J."/>
            <person name="Wasserman M."/>
            <person name="Watts T."/>
            <person name="Wilson D."/>
            <person name="Wilson R.K."/>
            <person name="Wing R.A."/>
            <person name="Wolfner M.F."/>
            <person name="Wong A."/>
            <person name="Wong G.K."/>
            <person name="Wu C.I."/>
            <person name="Wu G."/>
            <person name="Yamamoto D."/>
            <person name="Yang H.P."/>
            <person name="Yang S.P."/>
            <person name="Yorke J.A."/>
            <person name="Yoshida K."/>
            <person name="Zdobnov E."/>
            <person name="Zhang P."/>
            <person name="Zhang Y."/>
            <person name="Zimin A.V."/>
            <person name="Baldwin J."/>
            <person name="Abdouelleil A."/>
            <person name="Abdulkadir J."/>
            <person name="Abebe A."/>
            <person name="Abera B."/>
            <person name="Abreu J."/>
            <person name="Acer S.C."/>
            <person name="Aftuck L."/>
            <person name="Alexander A."/>
            <person name="An P."/>
            <person name="Anderson E."/>
            <person name="Anderson S."/>
            <person name="Arachi H."/>
            <person name="Azer M."/>
            <person name="Bachantsang P."/>
            <person name="Barry A."/>
            <person name="Bayul T."/>
            <person name="Berlin A."/>
            <person name="Bessette D."/>
            <person name="Bloom T."/>
            <person name="Blye J."/>
            <person name="Boguslavskiy L."/>
            <person name="Bonnet C."/>
            <person name="Boukhgalter B."/>
            <person name="Bourzgui I."/>
            <person name="Brown A."/>
            <person name="Cahill P."/>
            <person name="Channer S."/>
            <person name="Cheshatsang Y."/>
            <person name="Chuda L."/>
            <person name="Citroen M."/>
            <person name="Collymore A."/>
            <person name="Cooke P."/>
            <person name="Costello M."/>
            <person name="D'Aco K."/>
            <person name="Daza R."/>
            <person name="De Haan G."/>
            <person name="DeGray S."/>
            <person name="DeMaso C."/>
            <person name="Dhargay N."/>
            <person name="Dooley K."/>
            <person name="Dooley E."/>
            <person name="Doricent M."/>
            <person name="Dorje P."/>
            <person name="Dorjee K."/>
            <person name="Dupes A."/>
            <person name="Elong R."/>
            <person name="Falk J."/>
            <person name="Farina A."/>
            <person name="Faro S."/>
            <person name="Ferguson D."/>
            <person name="Fisher S."/>
            <person name="Foley C.D."/>
            <person name="Franke A."/>
            <person name="Friedrich D."/>
            <person name="Gadbois L."/>
            <person name="Gearin G."/>
            <person name="Gearin C.R."/>
            <person name="Giannoukos G."/>
            <person name="Goode T."/>
            <person name="Graham J."/>
            <person name="Grandbois E."/>
            <person name="Grewal S."/>
            <person name="Gyaltsen K."/>
            <person name="Hafez N."/>
            <person name="Hagos B."/>
            <person name="Hall J."/>
            <person name="Henson C."/>
            <person name="Hollinger A."/>
            <person name="Honan T."/>
            <person name="Huard M.D."/>
            <person name="Hughes L."/>
            <person name="Hurhula B."/>
            <person name="Husby M.E."/>
            <person name="Kamat A."/>
            <person name="Kanga B."/>
            <person name="Kashin S."/>
            <person name="Khazanovich D."/>
            <person name="Kisner P."/>
            <person name="Lance K."/>
            <person name="Lara M."/>
            <person name="Lee W."/>
            <person name="Lennon N."/>
            <person name="Letendre F."/>
            <person name="LeVine R."/>
            <person name="Lipovsky A."/>
            <person name="Liu X."/>
            <person name="Liu J."/>
            <person name="Liu S."/>
            <person name="Lokyitsang T."/>
            <person name="Lokyitsang Y."/>
            <person name="Lubonja R."/>
            <person name="Lui A."/>
            <person name="MacDonald P."/>
            <person name="Magnisalis V."/>
            <person name="Maru K."/>
            <person name="Matthews C."/>
            <person name="McCusker W."/>
            <person name="McDonough S."/>
            <person name="Mehta T."/>
            <person name="Meldrim J."/>
            <person name="Meneus L."/>
            <person name="Mihai O."/>
            <person name="Mihalev A."/>
            <person name="Mihova T."/>
            <person name="Mittelman R."/>
            <person name="Mlenga V."/>
            <person name="Montmayeur A."/>
            <person name="Mulrain L."/>
            <person name="Navidi A."/>
            <person name="Naylor J."/>
            <person name="Negash T."/>
            <person name="Nguyen T."/>
            <person name="Nguyen N."/>
            <person name="Nicol R."/>
            <person name="Norbu C."/>
            <person name="Norbu N."/>
            <person name="Novod N."/>
            <person name="O'Neill B."/>
            <person name="Osman S."/>
            <person name="Markiewicz E."/>
            <person name="Oyono O.L."/>
            <person name="Patti C."/>
            <person name="Phunkhang P."/>
            <person name="Pierre F."/>
            <person name="Priest M."/>
            <person name="Raghuraman S."/>
            <person name="Rege F."/>
            <person name="Reyes R."/>
            <person name="Rise C."/>
            <person name="Rogov P."/>
            <person name="Ross K."/>
            <person name="Ryan E."/>
            <person name="Settipalli S."/>
            <person name="Shea T."/>
            <person name="Sherpa N."/>
            <person name="Shi L."/>
            <person name="Shih D."/>
            <person name="Sparrow T."/>
            <person name="Spaulding J."/>
            <person name="Stalker J."/>
            <person name="Stange-Thomann N."/>
            <person name="Stavropoulos S."/>
            <person name="Stone C."/>
            <person name="Strader C."/>
            <person name="Tesfaye S."/>
            <person name="Thomson T."/>
            <person name="Thoulutsang Y."/>
            <person name="Thoulutsang D."/>
            <person name="Topham K."/>
            <person name="Topping I."/>
            <person name="Tsamla T."/>
            <person name="Vassiliev H."/>
            <person name="Vo A."/>
            <person name="Wangchuk T."/>
            <person name="Wangdi T."/>
            <person name="Weiand M."/>
            <person name="Wilkinson J."/>
            <person name="Wilson A."/>
            <person name="Yadav S."/>
            <person name="Young G."/>
            <person name="Yu Q."/>
            <person name="Zembek L."/>
            <person name="Zhong D."/>
            <person name="Zimmer A."/>
            <person name="Zwirko Z."/>
            <person name="Jaffe D.B."/>
            <person name="Alvarez P."/>
            <person name="Brockman W."/>
            <person name="Butler J."/>
            <person name="Chin C."/>
            <person name="Gnerre S."/>
            <person name="Grabherr M."/>
            <person name="Kleber M."/>
            <person name="Mauceli E."/>
            <person name="MacCallum I."/>
        </authorList>
    </citation>
    <scope>NUCLEOTIDE SEQUENCE [LARGE SCALE GENOMIC DNA]</scope>
    <source>
        <strain evidence="3">Tai18E2 / Tucson 14021-0261.01</strain>
    </source>
</reference>
<name>B4PUI4_DROYA</name>
<dbReference type="HOGENOM" id="CLU_371848_0_0_1"/>
<dbReference type="AlphaFoldDB" id="B4PUI4"/>
<keyword evidence="3" id="KW-1185">Reference proteome</keyword>
<feature type="region of interest" description="Disordered" evidence="1">
    <location>
        <begin position="139"/>
        <end position="159"/>
    </location>
</feature>
<feature type="region of interest" description="Disordered" evidence="1">
    <location>
        <begin position="1"/>
        <end position="36"/>
    </location>
</feature>
<dbReference type="Proteomes" id="UP000002282">
    <property type="component" value="Chromosome 3R"/>
</dbReference>
<reference evidence="2 3" key="2">
    <citation type="journal article" date="2007" name="PLoS Biol.">
        <title>Principles of genome evolution in the Drosophila melanogaster species group.</title>
        <authorList>
            <person name="Ranz J.M."/>
            <person name="Maurin D."/>
            <person name="Chan Y.S."/>
            <person name="von Grotthuss M."/>
            <person name="Hillier L.W."/>
            <person name="Roote J."/>
            <person name="Ashburner M."/>
            <person name="Bergman C.M."/>
        </authorList>
    </citation>
    <scope>NUCLEOTIDE SEQUENCE [LARGE SCALE GENOMIC DNA]</scope>
    <source>
        <strain evidence="3">Tai18E2 / Tucson 14021-0261.01</strain>
    </source>
</reference>
<evidence type="ECO:0000256" key="1">
    <source>
        <dbReference type="SAM" id="MobiDB-lite"/>
    </source>
</evidence>
<accession>B4PUI4</accession>
<sequence>MSRHDQHYVSARSVSTKDQNDPETGGDRNSNDRDLVSKKIYNGRHVQDCPCYGGKAMLNCSNENLLLEKELGGIPKDTDYISSDHDDTQSWSQQSLLSSDRSKSYSQIYSEILEESKERQEKAERAFQVYHINRSKLRGSDQLSFPRGPGSGSYGSSIGSEYSGKLEGGYKEYDSSSTDPSREQVLRNRGSFSCLEELLNPVSNRDKGIRPNHFKRESYKTELTERHCCQKNQEATHSYSCPLESGFCNGALNTRHRARSCVCAQESYACSVCTAHFRSGKYHFEGYDAEETDGPNYPVNCKSYIPTTATSQSRSKKNYLSSCSTCHRRHPHYHRQRSVPKTYQDRGNSPINIKTRSKVHYQEPHSEFGTEKVKAAQLGRSGASIGVQCPSRDETADWTDWTLDTEHCDPQNKSHQDGWLSSKKKRRAIHTKQSVYDESPIMQRDTIARGVDILYSSGAFTFGKHPSVITADASHCYKDLGQNMIDSQLSNSVALDKSEYNYSQYCYEAEVSDNNKYVSDKSDPKVSSEEGYLLDQHYVIGEQDLMHEGGPDVSSSEVTKSKSFLSLKIYDADKALMEIPHDFEGPAIVLNDDADFLDITLTDDEEKIRAKLMAAALTTRKSTSSISLNSSLKTRPSIEPSSLSYKPSVIFTRRSEVLTDNYAPRPNDRVALLAEKFLKSFSESAYDDSGWKPSTQEVCSTGGKGVTKEGGDTPLLVDRQLLSEEFNRKLHRQLKVIVESFQ</sequence>
<gene>
    <name evidence="2" type="primary">Dyak\GE25323</name>
    <name evidence="2" type="synonym">dyak_GLEANR_8940</name>
    <name evidence="2" type="synonym">GE25323</name>
    <name evidence="2" type="ORF">Dyak_GE25323</name>
</gene>
<organism evidence="2 3">
    <name type="scientific">Drosophila yakuba</name>
    <name type="common">Fruit fly</name>
    <dbReference type="NCBI Taxonomy" id="7245"/>
    <lineage>
        <taxon>Eukaryota</taxon>
        <taxon>Metazoa</taxon>
        <taxon>Ecdysozoa</taxon>
        <taxon>Arthropoda</taxon>
        <taxon>Hexapoda</taxon>
        <taxon>Insecta</taxon>
        <taxon>Pterygota</taxon>
        <taxon>Neoptera</taxon>
        <taxon>Endopterygota</taxon>
        <taxon>Diptera</taxon>
        <taxon>Brachycera</taxon>
        <taxon>Muscomorpha</taxon>
        <taxon>Ephydroidea</taxon>
        <taxon>Drosophilidae</taxon>
        <taxon>Drosophila</taxon>
        <taxon>Sophophora</taxon>
    </lineage>
</organism>